<dbReference type="SUPFAM" id="SSF54427">
    <property type="entry name" value="NTF2-like"/>
    <property type="match status" value="1"/>
</dbReference>
<organism evidence="1 2">
    <name type="scientific">Amycolatopsis pithecellobii</name>
    <dbReference type="NCBI Taxonomy" id="664692"/>
    <lineage>
        <taxon>Bacteria</taxon>
        <taxon>Bacillati</taxon>
        <taxon>Actinomycetota</taxon>
        <taxon>Actinomycetes</taxon>
        <taxon>Pseudonocardiales</taxon>
        <taxon>Pseudonocardiaceae</taxon>
        <taxon>Amycolatopsis</taxon>
    </lineage>
</organism>
<dbReference type="Gene3D" id="3.10.450.50">
    <property type="match status" value="1"/>
</dbReference>
<gene>
    <name evidence="1" type="ORF">GKO32_33940</name>
</gene>
<name>A0A6N7ZB62_9PSEU</name>
<dbReference type="RefSeq" id="WP_154761014.1">
    <property type="nucleotide sequence ID" value="NZ_WMBA01000082.1"/>
</dbReference>
<sequence>MATASENYQLLVDYYEAHGDGGPESVERMASFYTKDKPAYIAGNSSLSGNIKNTEEAVEYLLRLQELNGGKVELVGKPTILLAGDTVVAVVINQRHTQVGKPELIVPRLCVYEITDGKLSRAFMWQLESKIFDEYYPRSE</sequence>
<dbReference type="Proteomes" id="UP000440096">
    <property type="component" value="Unassembled WGS sequence"/>
</dbReference>
<dbReference type="EMBL" id="WMBA01000082">
    <property type="protein sequence ID" value="MTD58949.1"/>
    <property type="molecule type" value="Genomic_DNA"/>
</dbReference>
<comment type="caution">
    <text evidence="1">The sequence shown here is derived from an EMBL/GenBank/DDBJ whole genome shotgun (WGS) entry which is preliminary data.</text>
</comment>
<dbReference type="OrthoDB" id="3681443at2"/>
<evidence type="ECO:0008006" key="3">
    <source>
        <dbReference type="Google" id="ProtNLM"/>
    </source>
</evidence>
<evidence type="ECO:0000313" key="1">
    <source>
        <dbReference type="EMBL" id="MTD58949.1"/>
    </source>
</evidence>
<protein>
    <recommendedName>
        <fullName evidence="3">Nuclear transport factor 2 family protein</fullName>
    </recommendedName>
</protein>
<keyword evidence="2" id="KW-1185">Reference proteome</keyword>
<reference evidence="1 2" key="1">
    <citation type="submission" date="2019-11" db="EMBL/GenBank/DDBJ databases">
        <title>Draft genome of Amycolatopsis RM579.</title>
        <authorList>
            <person name="Duangmal K."/>
            <person name="Mingma R."/>
        </authorList>
    </citation>
    <scope>NUCLEOTIDE SEQUENCE [LARGE SCALE GENOMIC DNA]</scope>
    <source>
        <strain evidence="1 2">RM579</strain>
    </source>
</reference>
<accession>A0A6N7ZB62</accession>
<proteinExistence type="predicted"/>
<evidence type="ECO:0000313" key="2">
    <source>
        <dbReference type="Proteomes" id="UP000440096"/>
    </source>
</evidence>
<dbReference type="InterPro" id="IPR032710">
    <property type="entry name" value="NTF2-like_dom_sf"/>
</dbReference>
<dbReference type="AlphaFoldDB" id="A0A6N7ZB62"/>